<name>A0A964TAF6_9FLAO</name>
<sequence>MIKSVIILFMIVGTAFFCCCGARLSQKKELTQIRVINSTAKDFTHVTMFSMPIGELKPGDSSEFKPLRFDPLKHDPLIYCMNENINYGRYLKIPEKGVKKYTYTIDSIKNRLIYVSSREGL</sequence>
<proteinExistence type="predicted"/>
<feature type="transmembrane region" description="Helical" evidence="1">
    <location>
        <begin position="6"/>
        <end position="24"/>
    </location>
</feature>
<comment type="caution">
    <text evidence="2">The sequence shown here is derived from an EMBL/GenBank/DDBJ whole genome shotgun (WGS) entry which is preliminary data.</text>
</comment>
<evidence type="ECO:0000313" key="3">
    <source>
        <dbReference type="Proteomes" id="UP000667650"/>
    </source>
</evidence>
<keyword evidence="1" id="KW-1133">Transmembrane helix</keyword>
<dbReference type="EMBL" id="JAAABI010000001">
    <property type="protein sequence ID" value="NAY91242.1"/>
    <property type="molecule type" value="Genomic_DNA"/>
</dbReference>
<keyword evidence="1" id="KW-0472">Membrane</keyword>
<evidence type="ECO:0008006" key="4">
    <source>
        <dbReference type="Google" id="ProtNLM"/>
    </source>
</evidence>
<keyword evidence="3" id="KW-1185">Reference proteome</keyword>
<organism evidence="2 3">
    <name type="scientific">Flagellimonas ochracea</name>
    <dbReference type="NCBI Taxonomy" id="2696472"/>
    <lineage>
        <taxon>Bacteria</taxon>
        <taxon>Pseudomonadati</taxon>
        <taxon>Bacteroidota</taxon>
        <taxon>Flavobacteriia</taxon>
        <taxon>Flavobacteriales</taxon>
        <taxon>Flavobacteriaceae</taxon>
        <taxon>Flagellimonas</taxon>
    </lineage>
</organism>
<dbReference type="Proteomes" id="UP000667650">
    <property type="component" value="Unassembled WGS sequence"/>
</dbReference>
<evidence type="ECO:0000313" key="2">
    <source>
        <dbReference type="EMBL" id="NAY91242.1"/>
    </source>
</evidence>
<dbReference type="AlphaFoldDB" id="A0A964TAF6"/>
<evidence type="ECO:0000256" key="1">
    <source>
        <dbReference type="SAM" id="Phobius"/>
    </source>
</evidence>
<gene>
    <name evidence="2" type="ORF">GTQ34_04855</name>
</gene>
<protein>
    <recommendedName>
        <fullName evidence="4">Lipoprotein</fullName>
    </recommendedName>
</protein>
<reference evidence="2" key="1">
    <citation type="submission" date="2020-01" db="EMBL/GenBank/DDBJ databases">
        <title>Muricauda ochracea sp. nov., isolated from a tidal flat of Garorim bay in Korea.</title>
        <authorList>
            <person name="Kim D."/>
            <person name="Yoo Y."/>
            <person name="Kim J.-J."/>
        </authorList>
    </citation>
    <scope>NUCLEOTIDE SEQUENCE</scope>
    <source>
        <strain evidence="2">JGD-17</strain>
    </source>
</reference>
<dbReference type="RefSeq" id="WP_166522617.1">
    <property type="nucleotide sequence ID" value="NZ_JAAABI010000001.1"/>
</dbReference>
<keyword evidence="1" id="KW-0812">Transmembrane</keyword>
<accession>A0A964TAF6</accession>